<evidence type="ECO:0000256" key="3">
    <source>
        <dbReference type="SAM" id="Coils"/>
    </source>
</evidence>
<feature type="non-terminal residue" evidence="6">
    <location>
        <position position="787"/>
    </location>
</feature>
<evidence type="ECO:0000313" key="7">
    <source>
        <dbReference type="Proteomes" id="UP000054144"/>
    </source>
</evidence>
<keyword evidence="3" id="KW-0175">Coiled coil</keyword>
<comment type="subcellular location">
    <subcellularLocation>
        <location evidence="1">Nucleus</location>
    </subcellularLocation>
</comment>
<dbReference type="GO" id="GO:0006351">
    <property type="term" value="P:DNA-templated transcription"/>
    <property type="evidence" value="ECO:0007669"/>
    <property type="project" value="InterPro"/>
</dbReference>
<evidence type="ECO:0000313" key="6">
    <source>
        <dbReference type="EMBL" id="KIY49731.1"/>
    </source>
</evidence>
<dbReference type="InterPro" id="IPR007219">
    <property type="entry name" value="XnlR_reg_dom"/>
</dbReference>
<feature type="region of interest" description="Disordered" evidence="4">
    <location>
        <begin position="720"/>
        <end position="758"/>
    </location>
</feature>
<dbReference type="GO" id="GO:0008270">
    <property type="term" value="F:zinc ion binding"/>
    <property type="evidence" value="ECO:0007669"/>
    <property type="project" value="InterPro"/>
</dbReference>
<dbReference type="CDD" id="cd12148">
    <property type="entry name" value="fungal_TF_MHR"/>
    <property type="match status" value="1"/>
</dbReference>
<dbReference type="PANTHER" id="PTHR31001">
    <property type="entry name" value="UNCHARACTERIZED TRANSCRIPTIONAL REGULATORY PROTEIN"/>
    <property type="match status" value="1"/>
</dbReference>
<accession>A0A0D7AEA4</accession>
<feature type="compositionally biased region" description="Low complexity" evidence="4">
    <location>
        <begin position="742"/>
        <end position="752"/>
    </location>
</feature>
<protein>
    <recommendedName>
        <fullName evidence="5">Xylanolytic transcriptional activator regulatory domain-containing protein</fullName>
    </recommendedName>
</protein>
<dbReference type="AlphaFoldDB" id="A0A0D7AEA4"/>
<feature type="region of interest" description="Disordered" evidence="4">
    <location>
        <begin position="1"/>
        <end position="20"/>
    </location>
</feature>
<feature type="region of interest" description="Disordered" evidence="4">
    <location>
        <begin position="190"/>
        <end position="214"/>
    </location>
</feature>
<organism evidence="6 7">
    <name type="scientific">Fistulina hepatica ATCC 64428</name>
    <dbReference type="NCBI Taxonomy" id="1128425"/>
    <lineage>
        <taxon>Eukaryota</taxon>
        <taxon>Fungi</taxon>
        <taxon>Dikarya</taxon>
        <taxon>Basidiomycota</taxon>
        <taxon>Agaricomycotina</taxon>
        <taxon>Agaricomycetes</taxon>
        <taxon>Agaricomycetidae</taxon>
        <taxon>Agaricales</taxon>
        <taxon>Fistulinaceae</taxon>
        <taxon>Fistulina</taxon>
    </lineage>
</organism>
<sequence>MPQSGRKDASNAHKNQERESKRARGALSCAECRRLKLKCDKIVPCSRRVPVLRFLACVCNSCKTTLDLNEVLQRRGCSAICPNGSLITGQGTRFVLADTEKLHQKIAQMSDRIRQLEDALAIAQSTISKDPHPLLKRELLKIKSSLELHSAIEVGELESSLDAKEETDEALDAFGFMALHDDGATTFYGRSAGSENESVKAGGQPSLPPANEGTTMSGLPVGVLHVAAAFPFEPTYAAVTTEELVVHGLPAWDVAWMLCESYLSMSTWFFYAVTKQQLHEELLPMWYAEAAPLAPATPPDNHVTRMPSNGAATSHDLALLFMVLCFGSFTDLNLTAAGEGVDCERYYKLSKAALGLEPLLERVPSVATVQTLALMGIYEGLRGGDNSIEGTWLLMGLATKMAQSVDRDSARFQLQPSEVQKRRALFWELFITDSWQSLATGRLATFSLPFVDCELPADPDQTMAEDGTIQPSFPFWKARFGAECVSAVVQGTLISKAPKYSSILELDRKVRDMELPKYAQGEPPQGAGLLQTMSHFMPLNYRELTLLYIHRCFFAHALSTSPIDPISSPYAPSFLAGYRSACGLIASIKKQFTLFSEVSRMWVLWTHAFSSAVCHCIFISLELASNYKKVMISSVVTHSPRSKVAPAALLELNAAVDLFEKAAAVGGRAVKFLPIVRRMQREAQRAFMETNNGTRPAMIKDIFTPSNPAEEKDDLSVFSGKTHSVTTKRVRSGGPVAPETTQQQQQQSQLPQNTSHTNAAFSHAHPSLVHELSGFDGKITAQVENAY</sequence>
<keyword evidence="2" id="KW-0539">Nucleus</keyword>
<feature type="coiled-coil region" evidence="3">
    <location>
        <begin position="99"/>
        <end position="126"/>
    </location>
</feature>
<proteinExistence type="predicted"/>
<dbReference type="GO" id="GO:0000981">
    <property type="term" value="F:DNA-binding transcription factor activity, RNA polymerase II-specific"/>
    <property type="evidence" value="ECO:0007669"/>
    <property type="project" value="InterPro"/>
</dbReference>
<name>A0A0D7AEA4_9AGAR</name>
<evidence type="ECO:0000256" key="1">
    <source>
        <dbReference type="ARBA" id="ARBA00004123"/>
    </source>
</evidence>
<dbReference type="Proteomes" id="UP000054144">
    <property type="component" value="Unassembled WGS sequence"/>
</dbReference>
<dbReference type="InterPro" id="IPR050613">
    <property type="entry name" value="Sec_Metabolite_Reg"/>
</dbReference>
<evidence type="ECO:0000256" key="2">
    <source>
        <dbReference type="ARBA" id="ARBA00023242"/>
    </source>
</evidence>
<dbReference type="PANTHER" id="PTHR31001:SF56">
    <property type="entry name" value="ZN(2)-C6 FUNGAL-TYPE DOMAIN-CONTAINING PROTEIN"/>
    <property type="match status" value="1"/>
</dbReference>
<dbReference type="OrthoDB" id="424974at2759"/>
<dbReference type="GO" id="GO:0005634">
    <property type="term" value="C:nucleus"/>
    <property type="evidence" value="ECO:0007669"/>
    <property type="project" value="UniProtKB-SubCell"/>
</dbReference>
<dbReference type="Pfam" id="PF04082">
    <property type="entry name" value="Fungal_trans"/>
    <property type="match status" value="1"/>
</dbReference>
<dbReference type="SMART" id="SM00906">
    <property type="entry name" value="Fungal_trans"/>
    <property type="match status" value="1"/>
</dbReference>
<gene>
    <name evidence="6" type="ORF">FISHEDRAFT_7362</name>
</gene>
<dbReference type="GO" id="GO:0003677">
    <property type="term" value="F:DNA binding"/>
    <property type="evidence" value="ECO:0007669"/>
    <property type="project" value="InterPro"/>
</dbReference>
<dbReference type="InterPro" id="IPR001138">
    <property type="entry name" value="Zn2Cys6_DnaBD"/>
</dbReference>
<dbReference type="EMBL" id="KN881721">
    <property type="protein sequence ID" value="KIY49731.1"/>
    <property type="molecule type" value="Genomic_DNA"/>
</dbReference>
<reference evidence="6 7" key="1">
    <citation type="journal article" date="2015" name="Fungal Genet. Biol.">
        <title>Evolution of novel wood decay mechanisms in Agaricales revealed by the genome sequences of Fistulina hepatica and Cylindrobasidium torrendii.</title>
        <authorList>
            <person name="Floudas D."/>
            <person name="Held B.W."/>
            <person name="Riley R."/>
            <person name="Nagy L.G."/>
            <person name="Koehler G."/>
            <person name="Ransdell A.S."/>
            <person name="Younus H."/>
            <person name="Chow J."/>
            <person name="Chiniquy J."/>
            <person name="Lipzen A."/>
            <person name="Tritt A."/>
            <person name="Sun H."/>
            <person name="Haridas S."/>
            <person name="LaButti K."/>
            <person name="Ohm R.A."/>
            <person name="Kues U."/>
            <person name="Blanchette R.A."/>
            <person name="Grigoriev I.V."/>
            <person name="Minto R.E."/>
            <person name="Hibbett D.S."/>
        </authorList>
    </citation>
    <scope>NUCLEOTIDE SEQUENCE [LARGE SCALE GENOMIC DNA]</scope>
    <source>
        <strain evidence="6 7">ATCC 64428</strain>
    </source>
</reference>
<evidence type="ECO:0000256" key="4">
    <source>
        <dbReference type="SAM" id="MobiDB-lite"/>
    </source>
</evidence>
<evidence type="ECO:0000259" key="5">
    <source>
        <dbReference type="SMART" id="SM00906"/>
    </source>
</evidence>
<feature type="domain" description="Xylanolytic transcriptional activator regulatory" evidence="5">
    <location>
        <begin position="391"/>
        <end position="462"/>
    </location>
</feature>
<dbReference type="CDD" id="cd00067">
    <property type="entry name" value="GAL4"/>
    <property type="match status" value="1"/>
</dbReference>
<keyword evidence="7" id="KW-1185">Reference proteome</keyword>